<dbReference type="Proteomes" id="UP000074410">
    <property type="component" value="Unassembled WGS sequence"/>
</dbReference>
<protein>
    <recommendedName>
        <fullName evidence="5">Abortive phage infection protein</fullName>
    </recommendedName>
</protein>
<dbReference type="RefSeq" id="WP_058717622.1">
    <property type="nucleotide sequence ID" value="NZ_LDTC01000109.1"/>
</dbReference>
<dbReference type="PATRIC" id="fig|33051.5.peg.211"/>
<dbReference type="EMBL" id="LDTC01000109">
    <property type="protein sequence ID" value="KTW10060.1"/>
    <property type="molecule type" value="Genomic_DNA"/>
</dbReference>
<evidence type="ECO:0008006" key="5">
    <source>
        <dbReference type="Google" id="ProtNLM"/>
    </source>
</evidence>
<proteinExistence type="predicted"/>
<accession>A0A147J6T6</accession>
<reference evidence="3 4" key="1">
    <citation type="journal article" date="2016" name="Front. Microbiol.">
        <title>Genomic Resource of Rice Seed Associated Bacteria.</title>
        <authorList>
            <person name="Midha S."/>
            <person name="Bansal K."/>
            <person name="Sharma S."/>
            <person name="Kumar N."/>
            <person name="Patil P.P."/>
            <person name="Chaudhry V."/>
            <person name="Patil P.B."/>
        </authorList>
    </citation>
    <scope>NUCLEOTIDE SEQUENCE [LARGE SCALE GENOMIC DNA]</scope>
    <source>
        <strain evidence="3 4">NS258</strain>
    </source>
</reference>
<feature type="domain" description="Abortive infection phage resistance protein N-terminal" evidence="2">
    <location>
        <begin position="35"/>
        <end position="179"/>
    </location>
</feature>
<comment type="caution">
    <text evidence="3">The sequence shown here is derived from an EMBL/GenBank/DDBJ whole genome shotgun (WGS) entry which is preliminary data.</text>
</comment>
<name>A0A147J6T6_9SPHN</name>
<dbReference type="InterPro" id="IPR018891">
    <property type="entry name" value="AIPR_C"/>
</dbReference>
<organism evidence="3 4">
    <name type="scientific">Sphingomonas sanguinis</name>
    <dbReference type="NCBI Taxonomy" id="33051"/>
    <lineage>
        <taxon>Bacteria</taxon>
        <taxon>Pseudomonadati</taxon>
        <taxon>Pseudomonadota</taxon>
        <taxon>Alphaproteobacteria</taxon>
        <taxon>Sphingomonadales</taxon>
        <taxon>Sphingomonadaceae</taxon>
        <taxon>Sphingomonas</taxon>
    </lineage>
</organism>
<dbReference type="Pfam" id="PF22879">
    <property type="entry name" value="AIPR_N"/>
    <property type="match status" value="1"/>
</dbReference>
<evidence type="ECO:0000313" key="3">
    <source>
        <dbReference type="EMBL" id="KTW10060.1"/>
    </source>
</evidence>
<dbReference type="InterPro" id="IPR055101">
    <property type="entry name" value="AIPR_N"/>
</dbReference>
<evidence type="ECO:0000259" key="1">
    <source>
        <dbReference type="Pfam" id="PF10592"/>
    </source>
</evidence>
<evidence type="ECO:0000259" key="2">
    <source>
        <dbReference type="Pfam" id="PF22879"/>
    </source>
</evidence>
<dbReference type="Pfam" id="PF10592">
    <property type="entry name" value="AIPR"/>
    <property type="match status" value="1"/>
</dbReference>
<dbReference type="AlphaFoldDB" id="A0A147J6T6"/>
<sequence length="680" mass="76214">MAEADELRAYAVNILQDVIARADAAEDGALRAEAFAELMFEHLVDAGEIDDGIGCPVEGRGIRCSGYFLSEDNDRLDLFLVVPRLDGVAGTVAKADIDTAFKRIGTYLEKALGGLHREREEALSGYDMTRAIWEAREELSHVRLFVITDGLATIDQIESQMIGSIEVSSHLWDLRRLHRAVSSGSNREPIHVDFPKLGATLRCVIATPPGGGYRCLLTMIPGNVLVEMYRQHGPRLLERNVRSFLQLKGKVNQGIRKTIIDEPQMFLAFNNGLSVTATGLHIEDHGDGTAELVSADDFQIVNGGQTTGSIFRAWRKDKVDASQLQVPVKITEILSDGDIEEIAPRISQTANNQNKVNMADFSSNHPFHRRMQELSRSIWAPPSGGMQRQSRWFYERARGQYHDALAENRTEAERRKWELIHPRNQLVTKTDLAKYEHSWSQLPHIVSRGGQKCYLDFMDALDQRGAFEPDERYFERCVARAILFRQSERIVSRQKFGGYRANIVTYLLAWLSHHTAKRVDLDAIWSAQELSGPLAAFIEVLSIHAHAHVTTPPGGQNVTEWCKKEACWERFRDTRIEIPADVQAGLLSRDKAHTGGSTSVLEEQASEAESEQVERVSAIPSQTWFDLAAWAKDTQSLQAWQRSLAFSLGRLAGNGKKPSRKQAMHGEKIIAEARNLGFRG</sequence>
<feature type="domain" description="Abortive phage infection protein C-terminal" evidence="1">
    <location>
        <begin position="237"/>
        <end position="552"/>
    </location>
</feature>
<gene>
    <name evidence="3" type="ORF">NS258_13675</name>
</gene>
<evidence type="ECO:0000313" key="4">
    <source>
        <dbReference type="Proteomes" id="UP000074410"/>
    </source>
</evidence>